<dbReference type="PANTHER" id="PTHR13947">
    <property type="entry name" value="GNAT FAMILY N-ACETYLTRANSFERASE"/>
    <property type="match status" value="1"/>
</dbReference>
<organism evidence="3">
    <name type="scientific">bioreactor metagenome</name>
    <dbReference type="NCBI Taxonomy" id="1076179"/>
    <lineage>
        <taxon>unclassified sequences</taxon>
        <taxon>metagenomes</taxon>
        <taxon>ecological metagenomes</taxon>
    </lineage>
</organism>
<dbReference type="SUPFAM" id="SSF55729">
    <property type="entry name" value="Acyl-CoA N-acyltransferases (Nat)"/>
    <property type="match status" value="1"/>
</dbReference>
<evidence type="ECO:0000313" key="3">
    <source>
        <dbReference type="EMBL" id="MPL75414.1"/>
    </source>
</evidence>
<dbReference type="InterPro" id="IPR000182">
    <property type="entry name" value="GNAT_dom"/>
</dbReference>
<dbReference type="AlphaFoldDB" id="A0A644U8Y6"/>
<dbReference type="InterPro" id="IPR050769">
    <property type="entry name" value="NAT_camello-type"/>
</dbReference>
<name>A0A644U8Y6_9ZZZZ</name>
<dbReference type="PROSITE" id="PS51186">
    <property type="entry name" value="GNAT"/>
    <property type="match status" value="1"/>
</dbReference>
<dbReference type="PANTHER" id="PTHR13947:SF37">
    <property type="entry name" value="LD18367P"/>
    <property type="match status" value="1"/>
</dbReference>
<comment type="caution">
    <text evidence="3">The sequence shown here is derived from an EMBL/GenBank/DDBJ whole genome shotgun (WGS) entry which is preliminary data.</text>
</comment>
<accession>A0A644U8Y6</accession>
<proteinExistence type="predicted"/>
<feature type="domain" description="N-acetyltransferase" evidence="2">
    <location>
        <begin position="9"/>
        <end position="169"/>
    </location>
</feature>
<sequence>MKYEIKALENYGEFPSETKKFLFKMIKKEYGYGYIPEYHEDIKNLEEIYLDNKRNNFFIAIDNNENIVGTVAIREYDRNFEQFVDIYSKDSTASIWRVFVDVNFRRLGIASALVNKAEEFSRNNYYQKLYLHTHKNVDGALDFWKSLGYNITFDTNNELKTVHMEKSINNVIYDIRNSLKGPIAYI</sequence>
<dbReference type="CDD" id="cd04301">
    <property type="entry name" value="NAT_SF"/>
    <property type="match status" value="1"/>
</dbReference>
<dbReference type="EMBL" id="VSSQ01000088">
    <property type="protein sequence ID" value="MPL75414.1"/>
    <property type="molecule type" value="Genomic_DNA"/>
</dbReference>
<evidence type="ECO:0000256" key="1">
    <source>
        <dbReference type="ARBA" id="ARBA00022679"/>
    </source>
</evidence>
<reference evidence="3" key="1">
    <citation type="submission" date="2019-08" db="EMBL/GenBank/DDBJ databases">
        <authorList>
            <person name="Kucharzyk K."/>
            <person name="Murdoch R.W."/>
            <person name="Higgins S."/>
            <person name="Loffler F."/>
        </authorList>
    </citation>
    <scope>NUCLEOTIDE SEQUENCE</scope>
</reference>
<dbReference type="Pfam" id="PF00583">
    <property type="entry name" value="Acetyltransf_1"/>
    <property type="match status" value="1"/>
</dbReference>
<gene>
    <name evidence="3" type="ORF">SDC9_21238</name>
</gene>
<dbReference type="Gene3D" id="3.40.630.30">
    <property type="match status" value="1"/>
</dbReference>
<dbReference type="GO" id="GO:0008080">
    <property type="term" value="F:N-acetyltransferase activity"/>
    <property type="evidence" value="ECO:0007669"/>
    <property type="project" value="InterPro"/>
</dbReference>
<protein>
    <recommendedName>
        <fullName evidence="2">N-acetyltransferase domain-containing protein</fullName>
    </recommendedName>
</protein>
<dbReference type="InterPro" id="IPR016181">
    <property type="entry name" value="Acyl_CoA_acyltransferase"/>
</dbReference>
<evidence type="ECO:0000259" key="2">
    <source>
        <dbReference type="PROSITE" id="PS51186"/>
    </source>
</evidence>
<keyword evidence="1" id="KW-0808">Transferase</keyword>